<dbReference type="Proteomes" id="UP000054845">
    <property type="component" value="Unassembled WGS sequence"/>
</dbReference>
<evidence type="ECO:0000313" key="2">
    <source>
        <dbReference type="Proteomes" id="UP000054845"/>
    </source>
</evidence>
<sequence length="81" mass="8758">MIKRACGEGDQNLGCVLYSAPEIDAPRNDPTTPSTSSSCAFIYYTICARTSSLRLSHIPWLRSAFLSGASSQCPTIFSSHI</sequence>
<reference evidence="2" key="1">
    <citation type="submission" date="2014-09" db="EMBL/GenBank/DDBJ databases">
        <authorList>
            <person name="Sharma Rahul"/>
            <person name="Thines Marco"/>
        </authorList>
    </citation>
    <scope>NUCLEOTIDE SEQUENCE [LARGE SCALE GENOMIC DNA]</scope>
</reference>
<name>A0A0N7L8Y3_9BASI</name>
<accession>A0A0N7L8Y3</accession>
<keyword evidence="2" id="KW-1185">Reference proteome</keyword>
<evidence type="ECO:0000313" key="1">
    <source>
        <dbReference type="EMBL" id="CEH12266.1"/>
    </source>
</evidence>
<dbReference type="AlphaFoldDB" id="A0A0N7L8Y3"/>
<dbReference type="EMBL" id="CCYA01000147">
    <property type="protein sequence ID" value="CEH12266.1"/>
    <property type="molecule type" value="Genomic_DNA"/>
</dbReference>
<organism evidence="1 2">
    <name type="scientific">Ceraceosorus bombacis</name>
    <dbReference type="NCBI Taxonomy" id="401625"/>
    <lineage>
        <taxon>Eukaryota</taxon>
        <taxon>Fungi</taxon>
        <taxon>Dikarya</taxon>
        <taxon>Basidiomycota</taxon>
        <taxon>Ustilaginomycotina</taxon>
        <taxon>Exobasidiomycetes</taxon>
        <taxon>Ceraceosorales</taxon>
        <taxon>Ceraceosoraceae</taxon>
        <taxon>Ceraceosorus</taxon>
    </lineage>
</organism>
<proteinExistence type="predicted"/>
<protein>
    <submittedName>
        <fullName evidence="1">Uncharacterized protein</fullName>
    </submittedName>
</protein>